<dbReference type="EMBL" id="KN823043">
    <property type="protein sequence ID" value="KIO25396.1"/>
    <property type="molecule type" value="Genomic_DNA"/>
</dbReference>
<dbReference type="InterPro" id="IPR031833">
    <property type="entry name" value="DUF4748"/>
</dbReference>
<evidence type="ECO:0000256" key="2">
    <source>
        <dbReference type="SAM" id="Phobius"/>
    </source>
</evidence>
<dbReference type="PANTHER" id="PTHR41800">
    <property type="entry name" value="EXPRESSED PROTEIN"/>
    <property type="match status" value="1"/>
</dbReference>
<organism evidence="3 4">
    <name type="scientific">Tulasnella calospora MUT 4182</name>
    <dbReference type="NCBI Taxonomy" id="1051891"/>
    <lineage>
        <taxon>Eukaryota</taxon>
        <taxon>Fungi</taxon>
        <taxon>Dikarya</taxon>
        <taxon>Basidiomycota</taxon>
        <taxon>Agaricomycotina</taxon>
        <taxon>Agaricomycetes</taxon>
        <taxon>Cantharellales</taxon>
        <taxon>Tulasnellaceae</taxon>
        <taxon>Tulasnella</taxon>
    </lineage>
</organism>
<dbReference type="Pfam" id="PF15932">
    <property type="entry name" value="DUF4748"/>
    <property type="match status" value="1"/>
</dbReference>
<dbReference type="AlphaFoldDB" id="A0A0C3QGF9"/>
<evidence type="ECO:0000256" key="1">
    <source>
        <dbReference type="SAM" id="MobiDB-lite"/>
    </source>
</evidence>
<name>A0A0C3QGF9_9AGAM</name>
<evidence type="ECO:0000313" key="4">
    <source>
        <dbReference type="Proteomes" id="UP000054248"/>
    </source>
</evidence>
<keyword evidence="4" id="KW-1185">Reference proteome</keyword>
<feature type="compositionally biased region" description="Low complexity" evidence="1">
    <location>
        <begin position="60"/>
        <end position="71"/>
    </location>
</feature>
<reference evidence="3 4" key="1">
    <citation type="submission" date="2014-04" db="EMBL/GenBank/DDBJ databases">
        <authorList>
            <consortium name="DOE Joint Genome Institute"/>
            <person name="Kuo A."/>
            <person name="Girlanda M."/>
            <person name="Perotto S."/>
            <person name="Kohler A."/>
            <person name="Nagy L.G."/>
            <person name="Floudas D."/>
            <person name="Copeland A."/>
            <person name="Barry K.W."/>
            <person name="Cichocki N."/>
            <person name="Veneault-Fourrey C."/>
            <person name="LaButti K."/>
            <person name="Lindquist E.A."/>
            <person name="Lipzen A."/>
            <person name="Lundell T."/>
            <person name="Morin E."/>
            <person name="Murat C."/>
            <person name="Sun H."/>
            <person name="Tunlid A."/>
            <person name="Henrissat B."/>
            <person name="Grigoriev I.V."/>
            <person name="Hibbett D.S."/>
            <person name="Martin F."/>
            <person name="Nordberg H.P."/>
            <person name="Cantor M.N."/>
            <person name="Hua S.X."/>
        </authorList>
    </citation>
    <scope>NUCLEOTIDE SEQUENCE [LARGE SCALE GENOMIC DNA]</scope>
    <source>
        <strain evidence="3 4">MUT 4182</strain>
    </source>
</reference>
<dbReference type="PANTHER" id="PTHR41800:SF1">
    <property type="entry name" value="EXPRESSED PROTEIN"/>
    <property type="match status" value="1"/>
</dbReference>
<reference evidence="4" key="2">
    <citation type="submission" date="2015-01" db="EMBL/GenBank/DDBJ databases">
        <title>Evolutionary Origins and Diversification of the Mycorrhizal Mutualists.</title>
        <authorList>
            <consortium name="DOE Joint Genome Institute"/>
            <consortium name="Mycorrhizal Genomics Consortium"/>
            <person name="Kohler A."/>
            <person name="Kuo A."/>
            <person name="Nagy L.G."/>
            <person name="Floudas D."/>
            <person name="Copeland A."/>
            <person name="Barry K.W."/>
            <person name="Cichocki N."/>
            <person name="Veneault-Fourrey C."/>
            <person name="LaButti K."/>
            <person name="Lindquist E.A."/>
            <person name="Lipzen A."/>
            <person name="Lundell T."/>
            <person name="Morin E."/>
            <person name="Murat C."/>
            <person name="Riley R."/>
            <person name="Ohm R."/>
            <person name="Sun H."/>
            <person name="Tunlid A."/>
            <person name="Henrissat B."/>
            <person name="Grigoriev I.V."/>
            <person name="Hibbett D.S."/>
            <person name="Martin F."/>
        </authorList>
    </citation>
    <scope>NUCLEOTIDE SEQUENCE [LARGE SCALE GENOMIC DNA]</scope>
    <source>
        <strain evidence="4">MUT 4182</strain>
    </source>
</reference>
<dbReference type="OrthoDB" id="2559326at2759"/>
<keyword evidence="2" id="KW-1133">Transmembrane helix</keyword>
<feature type="transmembrane region" description="Helical" evidence="2">
    <location>
        <begin position="6"/>
        <end position="25"/>
    </location>
</feature>
<proteinExistence type="predicted"/>
<accession>A0A0C3QGF9</accession>
<dbReference type="HOGENOM" id="CLU_175731_1_0_1"/>
<gene>
    <name evidence="3" type="ORF">M407DRAFT_244104</name>
</gene>
<feature type="compositionally biased region" description="Basic and acidic residues" evidence="1">
    <location>
        <begin position="41"/>
        <end position="54"/>
    </location>
</feature>
<keyword evidence="2" id="KW-0812">Transmembrane</keyword>
<feature type="region of interest" description="Disordered" evidence="1">
    <location>
        <begin position="41"/>
        <end position="86"/>
    </location>
</feature>
<keyword evidence="2" id="KW-0472">Membrane</keyword>
<dbReference type="Proteomes" id="UP000054248">
    <property type="component" value="Unassembled WGS sequence"/>
</dbReference>
<evidence type="ECO:0000313" key="3">
    <source>
        <dbReference type="EMBL" id="KIO25396.1"/>
    </source>
</evidence>
<sequence>MNTPQSMMIGWASLIAAAGVSYYYAKQEIDARRKLQRELGLRGTEKKEWYERLEQPSSKATPANPPTAGAGSLVPPTSAKPPDKSS</sequence>
<protein>
    <submittedName>
        <fullName evidence="3">Uncharacterized protein</fullName>
    </submittedName>
</protein>